<dbReference type="AlphaFoldDB" id="A0A2G5EKV6"/>
<evidence type="ECO:0000313" key="1">
    <source>
        <dbReference type="EMBL" id="PIA56207.1"/>
    </source>
</evidence>
<accession>A0A2G5EKV6</accession>
<protein>
    <submittedName>
        <fullName evidence="1">Uncharacterized protein</fullName>
    </submittedName>
</protein>
<dbReference type="EMBL" id="KZ305024">
    <property type="protein sequence ID" value="PIA56207.1"/>
    <property type="molecule type" value="Genomic_DNA"/>
</dbReference>
<proteinExistence type="predicted"/>
<evidence type="ECO:0000313" key="2">
    <source>
        <dbReference type="Proteomes" id="UP000230069"/>
    </source>
</evidence>
<reference evidence="1 2" key="1">
    <citation type="submission" date="2017-09" db="EMBL/GenBank/DDBJ databases">
        <title>WGS assembly of Aquilegia coerulea Goldsmith.</title>
        <authorList>
            <person name="Hodges S."/>
            <person name="Kramer E."/>
            <person name="Nordborg M."/>
            <person name="Tomkins J."/>
            <person name="Borevitz J."/>
            <person name="Derieg N."/>
            <person name="Yan J."/>
            <person name="Mihaltcheva S."/>
            <person name="Hayes R.D."/>
            <person name="Rokhsar D."/>
        </authorList>
    </citation>
    <scope>NUCLEOTIDE SEQUENCE [LARGE SCALE GENOMIC DNA]</scope>
    <source>
        <strain evidence="2">cv. Goldsmith</strain>
    </source>
</reference>
<name>A0A2G5EKV6_AQUCA</name>
<gene>
    <name evidence="1" type="ORF">AQUCO_00700515v1</name>
</gene>
<dbReference type="InParanoid" id="A0A2G5EKV6"/>
<keyword evidence="2" id="KW-1185">Reference proteome</keyword>
<sequence length="66" mass="7802">MSTYTNQLHIFALFSKCYQTLDYCEVKCCLQGSIVYNMIYYVKLNSLSLKDSRGHTLEFDYRSIQI</sequence>
<organism evidence="1 2">
    <name type="scientific">Aquilegia coerulea</name>
    <name type="common">Rocky mountain columbine</name>
    <dbReference type="NCBI Taxonomy" id="218851"/>
    <lineage>
        <taxon>Eukaryota</taxon>
        <taxon>Viridiplantae</taxon>
        <taxon>Streptophyta</taxon>
        <taxon>Embryophyta</taxon>
        <taxon>Tracheophyta</taxon>
        <taxon>Spermatophyta</taxon>
        <taxon>Magnoliopsida</taxon>
        <taxon>Ranunculales</taxon>
        <taxon>Ranunculaceae</taxon>
        <taxon>Thalictroideae</taxon>
        <taxon>Aquilegia</taxon>
    </lineage>
</organism>
<dbReference type="Proteomes" id="UP000230069">
    <property type="component" value="Unassembled WGS sequence"/>
</dbReference>